<dbReference type="Gene3D" id="3.40.630.10">
    <property type="entry name" value="Zn peptidases"/>
    <property type="match status" value="2"/>
</dbReference>
<dbReference type="EMBL" id="JBHLXG010000010">
    <property type="protein sequence ID" value="MFC0227179.1"/>
    <property type="molecule type" value="Genomic_DNA"/>
</dbReference>
<evidence type="ECO:0000256" key="1">
    <source>
        <dbReference type="ARBA" id="ARBA00022801"/>
    </source>
</evidence>
<sequence>MSHPTSEQLQQWRREFHQMPEIGWSEFVTTAKLMSMLREMGYQVLPGKAFLSQDAILGRRQQDVEQGLARAQAYGISPQLIAEMAGLTGCVAQLDTGVAGPTIAMRFDIDCVVVAESQHPQHIPAQLGFASENPGYMHACGHDGHMAIGLGVAQWLMASRSTLKGRFKLIFQPAEEGVRGAKPVAEGGILDDVDYFFSAHLGMGCPSGEIMVNPLEFLCTTKLDFRFYGAPAHAGINPQGGANALAGACHCVTQLLGIPRHGDGMTRINVGTLHAGEGRNVIPAKAELQLEVRGANQAINQYMIAQALNIGIGIAQSYGLRFEHEVMGEAVDLHNDTELIDLVSRVACNEIGLKPREGLFGGSEDATLLVKRVQDLGGKAIYFVLGSTIAAGHHEASFDIDESSLLQGVQVFTGCIRVLSGR</sequence>
<comment type="caution">
    <text evidence="3">The sequence shown here is derived from an EMBL/GenBank/DDBJ whole genome shotgun (WGS) entry which is preliminary data.</text>
</comment>
<dbReference type="PIRSF" id="PIRSF005962">
    <property type="entry name" value="Pept_M20D_amidohydro"/>
    <property type="match status" value="1"/>
</dbReference>
<dbReference type="Proteomes" id="UP001589792">
    <property type="component" value="Unassembled WGS sequence"/>
</dbReference>
<keyword evidence="4" id="KW-1185">Reference proteome</keyword>
<keyword evidence="1" id="KW-0378">Hydrolase</keyword>
<dbReference type="InterPro" id="IPR011650">
    <property type="entry name" value="Peptidase_M20_dimer"/>
</dbReference>
<evidence type="ECO:0000313" key="4">
    <source>
        <dbReference type="Proteomes" id="UP001589792"/>
    </source>
</evidence>
<gene>
    <name evidence="3" type="ORF">ACFFJ3_11800</name>
</gene>
<feature type="domain" description="Peptidase M20 dimerisation" evidence="2">
    <location>
        <begin position="225"/>
        <end position="296"/>
    </location>
</feature>
<dbReference type="PANTHER" id="PTHR30575">
    <property type="entry name" value="PEPTIDASE M20"/>
    <property type="match status" value="1"/>
</dbReference>
<dbReference type="Pfam" id="PF07687">
    <property type="entry name" value="M20_dimer"/>
    <property type="match status" value="1"/>
</dbReference>
<dbReference type="NCBIfam" id="TIGR01891">
    <property type="entry name" value="amidohydrolases"/>
    <property type="match status" value="1"/>
</dbReference>
<organism evidence="3 4">
    <name type="scientific">Serratia aquatilis</name>
    <dbReference type="NCBI Taxonomy" id="1737515"/>
    <lineage>
        <taxon>Bacteria</taxon>
        <taxon>Pseudomonadati</taxon>
        <taxon>Pseudomonadota</taxon>
        <taxon>Gammaproteobacteria</taxon>
        <taxon>Enterobacterales</taxon>
        <taxon>Yersiniaceae</taxon>
        <taxon>Serratia</taxon>
    </lineage>
</organism>
<evidence type="ECO:0000313" key="3">
    <source>
        <dbReference type="EMBL" id="MFC0227179.1"/>
    </source>
</evidence>
<reference evidence="3 4" key="1">
    <citation type="submission" date="2024-09" db="EMBL/GenBank/DDBJ databases">
        <authorList>
            <person name="Sun Q."/>
            <person name="Mori K."/>
        </authorList>
    </citation>
    <scope>NUCLEOTIDE SEQUENCE [LARGE SCALE GENOMIC DNA]</scope>
    <source>
        <strain evidence="3 4">CCM 8626</strain>
    </source>
</reference>
<dbReference type="SUPFAM" id="SSF53187">
    <property type="entry name" value="Zn-dependent exopeptidases"/>
    <property type="match status" value="1"/>
</dbReference>
<evidence type="ECO:0000259" key="2">
    <source>
        <dbReference type="Pfam" id="PF07687"/>
    </source>
</evidence>
<dbReference type="RefSeq" id="WP_380675486.1">
    <property type="nucleotide sequence ID" value="NZ_CP173186.1"/>
</dbReference>
<dbReference type="SUPFAM" id="SSF55031">
    <property type="entry name" value="Bacterial exopeptidase dimerisation domain"/>
    <property type="match status" value="1"/>
</dbReference>
<dbReference type="InterPro" id="IPR002933">
    <property type="entry name" value="Peptidase_M20"/>
</dbReference>
<name>A0ABV6EDV5_9GAMM</name>
<accession>A0ABV6EDV5</accession>
<dbReference type="InterPro" id="IPR036264">
    <property type="entry name" value="Bact_exopeptidase_dim_dom"/>
</dbReference>
<proteinExistence type="predicted"/>
<dbReference type="InterPro" id="IPR052030">
    <property type="entry name" value="Peptidase_M20/M20A_hydrolases"/>
</dbReference>
<dbReference type="PANTHER" id="PTHR30575:SF3">
    <property type="entry name" value="PEPTIDASE M20 DIMERISATION DOMAIN-CONTAINING PROTEIN"/>
    <property type="match status" value="1"/>
</dbReference>
<dbReference type="InterPro" id="IPR017439">
    <property type="entry name" value="Amidohydrolase"/>
</dbReference>
<dbReference type="Pfam" id="PF01546">
    <property type="entry name" value="Peptidase_M20"/>
    <property type="match status" value="1"/>
</dbReference>
<protein>
    <submittedName>
        <fullName evidence="3">Amidohydrolase</fullName>
    </submittedName>
</protein>